<dbReference type="PANTHER" id="PTHR42686:SF1">
    <property type="entry name" value="GH17980P-RELATED"/>
    <property type="match status" value="1"/>
</dbReference>
<dbReference type="PANTHER" id="PTHR42686">
    <property type="entry name" value="GH17980P-RELATED"/>
    <property type="match status" value="1"/>
</dbReference>
<dbReference type="Gene3D" id="3.20.20.100">
    <property type="entry name" value="NADP-dependent oxidoreductase domain"/>
    <property type="match status" value="1"/>
</dbReference>
<keyword evidence="3" id="KW-1185">Reference proteome</keyword>
<dbReference type="eggNOG" id="COG0667">
    <property type="taxonomic scope" value="Bacteria"/>
</dbReference>
<organism evidence="2 3">
    <name type="scientific">Litchfieldella anticariensis (strain DSM 16096 / CECT 5854 / CIP 108499 / LMG 22089 / FP35)</name>
    <name type="common">Halomonas anticariensis</name>
    <dbReference type="NCBI Taxonomy" id="1121939"/>
    <lineage>
        <taxon>Bacteria</taxon>
        <taxon>Pseudomonadati</taxon>
        <taxon>Pseudomonadota</taxon>
        <taxon>Gammaproteobacteria</taxon>
        <taxon>Oceanospirillales</taxon>
        <taxon>Halomonadaceae</taxon>
        <taxon>Litchfieldella</taxon>
    </lineage>
</organism>
<dbReference type="PATRIC" id="fig|1121939.11.peg.2172"/>
<dbReference type="SUPFAM" id="SSF51430">
    <property type="entry name" value="NAD(P)-linked oxidoreductase"/>
    <property type="match status" value="1"/>
</dbReference>
<accession>S2KKR6</accession>
<dbReference type="STRING" id="1121939.L861_10375"/>
<dbReference type="Proteomes" id="UP000014463">
    <property type="component" value="Unassembled WGS sequence"/>
</dbReference>
<comment type="caution">
    <text evidence="2">The sequence shown here is derived from an EMBL/GenBank/DDBJ whole genome shotgun (WGS) entry which is preliminary data.</text>
</comment>
<proteinExistence type="predicted"/>
<dbReference type="GO" id="GO:0005829">
    <property type="term" value="C:cytosol"/>
    <property type="evidence" value="ECO:0007669"/>
    <property type="project" value="TreeGrafter"/>
</dbReference>
<dbReference type="EMBL" id="ASTJ01000024">
    <property type="protein sequence ID" value="EPC02742.1"/>
    <property type="molecule type" value="Genomic_DNA"/>
</dbReference>
<evidence type="ECO:0000313" key="3">
    <source>
        <dbReference type="Proteomes" id="UP000014463"/>
    </source>
</evidence>
<feature type="domain" description="NADP-dependent oxidoreductase" evidence="1">
    <location>
        <begin position="28"/>
        <end position="336"/>
    </location>
</feature>
<reference evidence="2 3" key="1">
    <citation type="journal article" date="2013" name="Genome Announc.">
        <title>Draft genome sequence of the moderately halophilic gammaproteobacterium Halomonas anticariensis FP35.</title>
        <authorList>
            <person name="Tahrioui A."/>
            <person name="Quesada E."/>
            <person name="Llamas I."/>
        </authorList>
    </citation>
    <scope>NUCLEOTIDE SEQUENCE [LARGE SCALE GENOMIC DNA]</scope>
    <source>
        <strain evidence="3">DSM 16096 / CECT 5854 / LMG 22089 / FP35</strain>
    </source>
</reference>
<evidence type="ECO:0000259" key="1">
    <source>
        <dbReference type="Pfam" id="PF00248"/>
    </source>
</evidence>
<sequence>MAPTELSGVQRAIMKTRTIDSSGIQISELGFGAAGIGNLYRPIDNAHALEAVHEAWRQGVRYFDTAPHYGAGLSERRLGLALQELPREEQLLSTKVGRMLEPLASNAPVDGEGFAQAAPFIRRYDYSYDGVMRSFEDSLQRLGVGRIDILLMHDIGRLTHGDAHDEIFRTAMESGFKAMTELRDQGLVKAIGLGVNEWQVCDEAMNHTDFDCFMVANCFTLLENGITERFTDRCRRERVSLIVAAPFNSGVLAKGSSGSGHYFYGDTPADVIERVKGLEAVCREYAVPLPAAAVQFPLRHDCVKSVVIGMTDDARIRQNIDWYAHPIPTEFWHTLTDKGFIRPGREA</sequence>
<dbReference type="Pfam" id="PF00248">
    <property type="entry name" value="Aldo_ket_red"/>
    <property type="match status" value="1"/>
</dbReference>
<dbReference type="InterPro" id="IPR036812">
    <property type="entry name" value="NAD(P)_OxRdtase_dom_sf"/>
</dbReference>
<evidence type="ECO:0000313" key="2">
    <source>
        <dbReference type="EMBL" id="EPC02742.1"/>
    </source>
</evidence>
<name>S2KKR6_LITA3</name>
<dbReference type="InterPro" id="IPR020471">
    <property type="entry name" value="AKR"/>
</dbReference>
<protein>
    <recommendedName>
        <fullName evidence="1">NADP-dependent oxidoreductase domain-containing protein</fullName>
    </recommendedName>
</protein>
<dbReference type="InterPro" id="IPR023210">
    <property type="entry name" value="NADP_OxRdtase_dom"/>
</dbReference>
<dbReference type="GO" id="GO:0016491">
    <property type="term" value="F:oxidoreductase activity"/>
    <property type="evidence" value="ECO:0007669"/>
    <property type="project" value="InterPro"/>
</dbReference>
<gene>
    <name evidence="2" type="ORF">L861_10375</name>
</gene>
<dbReference type="AlphaFoldDB" id="S2KKR6"/>